<dbReference type="InterPro" id="IPR003439">
    <property type="entry name" value="ABC_transporter-like_ATP-bd"/>
</dbReference>
<dbReference type="CDD" id="cd03255">
    <property type="entry name" value="ABC_MJ0796_LolCDE_FtsE"/>
    <property type="match status" value="1"/>
</dbReference>
<dbReference type="OrthoDB" id="9802264at2"/>
<keyword evidence="1" id="KW-0813">Transport</keyword>
<dbReference type="PROSITE" id="PS00211">
    <property type="entry name" value="ABC_TRANSPORTER_1"/>
    <property type="match status" value="1"/>
</dbReference>
<name>A0A1S2QC62_9ACTN</name>
<protein>
    <submittedName>
        <fullName evidence="5">ABC transporter ATP-binding protein</fullName>
    </submittedName>
</protein>
<proteinExistence type="predicted"/>
<comment type="caution">
    <text evidence="5">The sequence shown here is derived from an EMBL/GenBank/DDBJ whole genome shotgun (WGS) entry which is preliminary data.</text>
</comment>
<evidence type="ECO:0000256" key="2">
    <source>
        <dbReference type="ARBA" id="ARBA00022741"/>
    </source>
</evidence>
<dbReference type="EMBL" id="MLYO01000034">
    <property type="protein sequence ID" value="OIK03739.1"/>
    <property type="molecule type" value="Genomic_DNA"/>
</dbReference>
<dbReference type="GO" id="GO:0022857">
    <property type="term" value="F:transmembrane transporter activity"/>
    <property type="evidence" value="ECO:0007669"/>
    <property type="project" value="TreeGrafter"/>
</dbReference>
<accession>A0A1S2QC62</accession>
<dbReference type="InterPro" id="IPR003593">
    <property type="entry name" value="AAA+_ATPase"/>
</dbReference>
<sequence>MTSEEISGTGRGDGVVVVRDQAVVRVSGLRKEYGDTAALNGVSLEIGAGDAVAVMGPSGCGKSTLLNMIAGLDRPSAGSVHVHGEDLGRINETGLALFRRRRIGMIFQFFNLVDDLPAIDNVALAAQLTGTPARQARRRALELLDELGIADRRNVYPAALSGGERQRVAVARALMNRPALLLADEPTGALDSHAGEQVMDLLLDLNELGQTLLLVTHDQRLATRCASRLVTMADGRITGERTLERTA</sequence>
<dbReference type="PROSITE" id="PS50893">
    <property type="entry name" value="ABC_TRANSPORTER_2"/>
    <property type="match status" value="1"/>
</dbReference>
<feature type="domain" description="ABC transporter" evidence="4">
    <location>
        <begin position="24"/>
        <end position="247"/>
    </location>
</feature>
<dbReference type="InterPro" id="IPR015854">
    <property type="entry name" value="ABC_transpr_LolD-like"/>
</dbReference>
<dbReference type="InterPro" id="IPR017871">
    <property type="entry name" value="ABC_transporter-like_CS"/>
</dbReference>
<keyword evidence="3 5" id="KW-0067">ATP-binding</keyword>
<keyword evidence="2" id="KW-0547">Nucleotide-binding</keyword>
<reference evidence="5 6" key="1">
    <citation type="submission" date="2016-10" db="EMBL/GenBank/DDBJ databases">
        <title>Genome sequence of Streptomyces sp. MUSC 1.</title>
        <authorList>
            <person name="Lee L.-H."/>
            <person name="Ser H.-L."/>
            <person name="Law J.W.-F."/>
        </authorList>
    </citation>
    <scope>NUCLEOTIDE SEQUENCE [LARGE SCALE GENOMIC DNA]</scope>
    <source>
        <strain evidence="5 6">MUSC 1</strain>
    </source>
</reference>
<dbReference type="GO" id="GO:0016887">
    <property type="term" value="F:ATP hydrolysis activity"/>
    <property type="evidence" value="ECO:0007669"/>
    <property type="project" value="InterPro"/>
</dbReference>
<dbReference type="RefSeq" id="WP_071382455.1">
    <property type="nucleotide sequence ID" value="NZ_MLYO01000034.1"/>
</dbReference>
<evidence type="ECO:0000313" key="5">
    <source>
        <dbReference type="EMBL" id="OIK03739.1"/>
    </source>
</evidence>
<dbReference type="Proteomes" id="UP000179642">
    <property type="component" value="Unassembled WGS sequence"/>
</dbReference>
<dbReference type="SMART" id="SM00382">
    <property type="entry name" value="AAA"/>
    <property type="match status" value="1"/>
</dbReference>
<dbReference type="PANTHER" id="PTHR24220">
    <property type="entry name" value="IMPORT ATP-BINDING PROTEIN"/>
    <property type="match status" value="1"/>
</dbReference>
<dbReference type="SUPFAM" id="SSF52540">
    <property type="entry name" value="P-loop containing nucleoside triphosphate hydrolases"/>
    <property type="match status" value="1"/>
</dbReference>
<dbReference type="FunFam" id="3.40.50.300:FF:000032">
    <property type="entry name" value="Export ABC transporter ATP-binding protein"/>
    <property type="match status" value="1"/>
</dbReference>
<evidence type="ECO:0000256" key="1">
    <source>
        <dbReference type="ARBA" id="ARBA00022448"/>
    </source>
</evidence>
<evidence type="ECO:0000313" key="6">
    <source>
        <dbReference type="Proteomes" id="UP000179642"/>
    </source>
</evidence>
<dbReference type="AlphaFoldDB" id="A0A1S2QC62"/>
<organism evidence="5 6">
    <name type="scientific">Streptomyces monashensis</name>
    <dbReference type="NCBI Taxonomy" id="1678012"/>
    <lineage>
        <taxon>Bacteria</taxon>
        <taxon>Bacillati</taxon>
        <taxon>Actinomycetota</taxon>
        <taxon>Actinomycetes</taxon>
        <taxon>Kitasatosporales</taxon>
        <taxon>Streptomycetaceae</taxon>
        <taxon>Streptomyces</taxon>
    </lineage>
</organism>
<dbReference type="GO" id="GO:0005524">
    <property type="term" value="F:ATP binding"/>
    <property type="evidence" value="ECO:0007669"/>
    <property type="project" value="UniProtKB-KW"/>
</dbReference>
<dbReference type="GO" id="GO:0005886">
    <property type="term" value="C:plasma membrane"/>
    <property type="evidence" value="ECO:0007669"/>
    <property type="project" value="TreeGrafter"/>
</dbReference>
<dbReference type="InterPro" id="IPR027417">
    <property type="entry name" value="P-loop_NTPase"/>
</dbReference>
<evidence type="ECO:0000256" key="3">
    <source>
        <dbReference type="ARBA" id="ARBA00022840"/>
    </source>
</evidence>
<dbReference type="Pfam" id="PF00005">
    <property type="entry name" value="ABC_tran"/>
    <property type="match status" value="1"/>
</dbReference>
<dbReference type="Gene3D" id="3.40.50.300">
    <property type="entry name" value="P-loop containing nucleotide triphosphate hydrolases"/>
    <property type="match status" value="1"/>
</dbReference>
<keyword evidence="6" id="KW-1185">Reference proteome</keyword>
<evidence type="ECO:0000259" key="4">
    <source>
        <dbReference type="PROSITE" id="PS50893"/>
    </source>
</evidence>
<gene>
    <name evidence="5" type="ORF">BIV23_21060</name>
</gene>
<dbReference type="InterPro" id="IPR017911">
    <property type="entry name" value="MacB-like_ATP-bd"/>
</dbReference>
<dbReference type="GO" id="GO:0098796">
    <property type="term" value="C:membrane protein complex"/>
    <property type="evidence" value="ECO:0007669"/>
    <property type="project" value="UniProtKB-ARBA"/>
</dbReference>